<reference evidence="3" key="1">
    <citation type="submission" date="2021-01" db="EMBL/GenBank/DDBJ databases">
        <authorList>
            <person name="Kaushik A."/>
        </authorList>
    </citation>
    <scope>NUCLEOTIDE SEQUENCE</scope>
    <source>
        <strain evidence="3">AG2-2IIIB</strain>
    </source>
</reference>
<comment type="caution">
    <text evidence="3">The sequence shown here is derived from an EMBL/GenBank/DDBJ whole genome shotgun (WGS) entry which is preliminary data.</text>
</comment>
<dbReference type="Proteomes" id="UP000663843">
    <property type="component" value="Unassembled WGS sequence"/>
</dbReference>
<sequence>MSSSGSTSYASTKAVSIPEVATLIIGSSNLSRADLANLQRVCRYMCEIATPLLWKNATAAGLLALIKSAIAFRYNGRVDSIFLDIEDVEDHNFEKFHLYGQHIETLEIYDQKFRHCYNLEGWHILGAELNKLGRPLIPNLNALRFLNISSSHGIEESKWIQIFAHPGLKEVSLTPNPPRPVGRIPFPAASLILEMLIRYCPGVQRLDLAPNDNEFYPATLSRSLFDVSFFRAALAYEPSRPWHQAAQVLTRLQHLTVSEGWLHPTSLQILGSLPELESLTIVPGPLKDFDYMFDMNPNLPDGSFSNLTKLSILGLEAWGVGTILEIQDLIRRLTAMKLEFYFDEPDRSSDENYSEVQRIFEGLRGAPYLRELRIFFPFDSEEGERPANVYHVMGDMGPHSLLEDVRLDGIRIDKEDRRICHSIGDLSSIWPNVHTLSMPSQHASIRDLEDFATLPSLRHLTIKLNLKDPYLPAKPDFKAAPLKTLTSSGPVRLSTIYEDLYLSARALLILWPSLERVIWSDEDPTRMKLADFFNSEVLRFSRESVFGIPQEGAQMSANESMREMKALFKSIPKDSCELGSDSDSDSDSDWNPKSNAGVAEDLESE</sequence>
<gene>
    <name evidence="3" type="ORF">RDB_LOCUS150732</name>
</gene>
<evidence type="ECO:0000313" key="3">
    <source>
        <dbReference type="EMBL" id="CAE6509606.1"/>
    </source>
</evidence>
<protein>
    <recommendedName>
        <fullName evidence="2">F-box domain-containing protein</fullName>
    </recommendedName>
</protein>
<feature type="domain" description="F-box" evidence="2">
    <location>
        <begin position="28"/>
        <end position="56"/>
    </location>
</feature>
<dbReference type="Gene3D" id="3.80.10.10">
    <property type="entry name" value="Ribonuclease Inhibitor"/>
    <property type="match status" value="1"/>
</dbReference>
<dbReference type="AlphaFoldDB" id="A0A8H3HHG8"/>
<name>A0A8H3HHG8_9AGAM</name>
<accession>A0A8H3HHG8</accession>
<evidence type="ECO:0000259" key="2">
    <source>
        <dbReference type="Pfam" id="PF12937"/>
    </source>
</evidence>
<evidence type="ECO:0000256" key="1">
    <source>
        <dbReference type="SAM" id="MobiDB-lite"/>
    </source>
</evidence>
<dbReference type="EMBL" id="CAJMWT010005779">
    <property type="protein sequence ID" value="CAE6509606.1"/>
    <property type="molecule type" value="Genomic_DNA"/>
</dbReference>
<proteinExistence type="predicted"/>
<evidence type="ECO:0000313" key="4">
    <source>
        <dbReference type="Proteomes" id="UP000663843"/>
    </source>
</evidence>
<dbReference type="InterPro" id="IPR032675">
    <property type="entry name" value="LRR_dom_sf"/>
</dbReference>
<dbReference type="SUPFAM" id="SSF52047">
    <property type="entry name" value="RNI-like"/>
    <property type="match status" value="1"/>
</dbReference>
<dbReference type="InterPro" id="IPR001810">
    <property type="entry name" value="F-box_dom"/>
</dbReference>
<organism evidence="3 4">
    <name type="scientific">Rhizoctonia solani</name>
    <dbReference type="NCBI Taxonomy" id="456999"/>
    <lineage>
        <taxon>Eukaryota</taxon>
        <taxon>Fungi</taxon>
        <taxon>Dikarya</taxon>
        <taxon>Basidiomycota</taxon>
        <taxon>Agaricomycotina</taxon>
        <taxon>Agaricomycetes</taxon>
        <taxon>Cantharellales</taxon>
        <taxon>Ceratobasidiaceae</taxon>
        <taxon>Rhizoctonia</taxon>
    </lineage>
</organism>
<dbReference type="Pfam" id="PF12937">
    <property type="entry name" value="F-box-like"/>
    <property type="match status" value="1"/>
</dbReference>
<feature type="region of interest" description="Disordered" evidence="1">
    <location>
        <begin position="575"/>
        <end position="605"/>
    </location>
</feature>